<keyword evidence="3" id="KW-1185">Reference proteome</keyword>
<dbReference type="OrthoDB" id="6247020at2759"/>
<gene>
    <name evidence="2" type="ORF">TCLT_LOCUS6707</name>
</gene>
<name>A0A0N5D1J0_THECL</name>
<feature type="region of interest" description="Disordered" evidence="1">
    <location>
        <begin position="194"/>
        <end position="224"/>
    </location>
</feature>
<dbReference type="WBParaSite" id="TCLT_0000671801-mRNA-1">
    <property type="protein sequence ID" value="TCLT_0000671801-mRNA-1"/>
    <property type="gene ID" value="TCLT_0000671801"/>
</dbReference>
<protein>
    <submittedName>
        <fullName evidence="4">Chromosome 1 open reading frame 172</fullName>
    </submittedName>
</protein>
<dbReference type="Proteomes" id="UP000276776">
    <property type="component" value="Unassembled WGS sequence"/>
</dbReference>
<evidence type="ECO:0000313" key="3">
    <source>
        <dbReference type="Proteomes" id="UP000276776"/>
    </source>
</evidence>
<dbReference type="EMBL" id="UYYF01004437">
    <property type="protein sequence ID" value="VDN04085.1"/>
    <property type="molecule type" value="Genomic_DNA"/>
</dbReference>
<reference evidence="4" key="1">
    <citation type="submission" date="2017-02" db="UniProtKB">
        <authorList>
            <consortium name="WormBaseParasite"/>
        </authorList>
    </citation>
    <scope>IDENTIFICATION</scope>
</reference>
<dbReference type="AlphaFoldDB" id="A0A0N5D1J0"/>
<sequence>MIFQYDVLLSLRQNDHQRKEHPRLRSDLQRQRTSGLRRCPAFENTYLPGKQFSSPLPCEQQRRLYKKDHVLSRSWNPERYDYRQVFTKVANQKLLEQVDKATLSSDYNYVFSREYANLRDTLTVSPELMGYPIHCQVTLYDQKLANVTKRRETEINRRKANLRQQTLSHSISNEKISQECLELWADRRNLEVHGVHQQQQSSTEKSASTSFESNTEPIQRDQSDYRRRSSFLHVLRSANYKRQQYRSLLTHRKSDRRRVNPSKVSLNDAFPTDSIAPMVINVETFSTDSTKSDQTVISHGLLKKFVYKHKIAFANLFCNALFEETSNGVGYESPSVSSESKSEQQTVNQPIKAQSCAYFNIFSSSVPTIRPPANASTDATSYTIGDCLRRDYSIDSETDRLFQEFVRFDPRYDKPNHSITQQRGHSAHRR</sequence>
<reference evidence="2 3" key="2">
    <citation type="submission" date="2018-11" db="EMBL/GenBank/DDBJ databases">
        <authorList>
            <consortium name="Pathogen Informatics"/>
        </authorList>
    </citation>
    <scope>NUCLEOTIDE SEQUENCE [LARGE SCALE GENOMIC DNA]</scope>
</reference>
<evidence type="ECO:0000313" key="2">
    <source>
        <dbReference type="EMBL" id="VDN04085.1"/>
    </source>
</evidence>
<feature type="compositionally biased region" description="Polar residues" evidence="1">
    <location>
        <begin position="196"/>
        <end position="217"/>
    </location>
</feature>
<organism evidence="4">
    <name type="scientific">Thelazia callipaeda</name>
    <name type="common">Oriental eyeworm</name>
    <name type="synonym">Parasitic nematode</name>
    <dbReference type="NCBI Taxonomy" id="103827"/>
    <lineage>
        <taxon>Eukaryota</taxon>
        <taxon>Metazoa</taxon>
        <taxon>Ecdysozoa</taxon>
        <taxon>Nematoda</taxon>
        <taxon>Chromadorea</taxon>
        <taxon>Rhabditida</taxon>
        <taxon>Spirurina</taxon>
        <taxon>Spiruromorpha</taxon>
        <taxon>Thelazioidea</taxon>
        <taxon>Thelaziidae</taxon>
        <taxon>Thelazia</taxon>
    </lineage>
</organism>
<proteinExistence type="predicted"/>
<evidence type="ECO:0000313" key="4">
    <source>
        <dbReference type="WBParaSite" id="TCLT_0000671801-mRNA-1"/>
    </source>
</evidence>
<dbReference type="OMA" id="QRRMSHF"/>
<accession>A0A0N5D1J0</accession>
<evidence type="ECO:0000256" key="1">
    <source>
        <dbReference type="SAM" id="MobiDB-lite"/>
    </source>
</evidence>